<reference evidence="1" key="1">
    <citation type="submission" date="2016-10" db="EMBL/GenBank/DDBJ databases">
        <authorList>
            <person name="de Groot N.N."/>
        </authorList>
    </citation>
    <scope>NUCLEOTIDE SEQUENCE</scope>
</reference>
<dbReference type="EMBL" id="FPKX01000057">
    <property type="protein sequence ID" value="SFZ98635.1"/>
    <property type="molecule type" value="Genomic_DNA"/>
</dbReference>
<proteinExistence type="predicted"/>
<name>A0A1W1EF14_9ZZZZ</name>
<sequence>MRIAKKKKVTERNKITIRIENKFVQNHKVRYAFLRKA</sequence>
<organism evidence="1">
    <name type="scientific">hydrothermal vent metagenome</name>
    <dbReference type="NCBI Taxonomy" id="652676"/>
    <lineage>
        <taxon>unclassified sequences</taxon>
        <taxon>metagenomes</taxon>
        <taxon>ecological metagenomes</taxon>
    </lineage>
</organism>
<evidence type="ECO:0000313" key="1">
    <source>
        <dbReference type="EMBL" id="SFZ98635.1"/>
    </source>
</evidence>
<protein>
    <submittedName>
        <fullName evidence="1">Uncharacterized protein</fullName>
    </submittedName>
</protein>
<dbReference type="AlphaFoldDB" id="A0A1W1EF14"/>
<accession>A0A1W1EF14</accession>
<gene>
    <name evidence="1" type="ORF">MNB_SV-5-417</name>
</gene>